<comment type="caution">
    <text evidence="1">The sequence shown here is derived from an EMBL/GenBank/DDBJ whole genome shotgun (WGS) entry which is preliminary data.</text>
</comment>
<accession>A0A1Q3APM3</accession>
<dbReference type="OrthoDB" id="1729438at2759"/>
<dbReference type="PANTHER" id="PTHR33437:SF2">
    <property type="entry name" value="OS06G0361200 PROTEIN"/>
    <property type="match status" value="1"/>
</dbReference>
<dbReference type="PANTHER" id="PTHR33437">
    <property type="entry name" value="OS06G0361200 PROTEIN"/>
    <property type="match status" value="1"/>
</dbReference>
<feature type="non-terminal residue" evidence="1">
    <location>
        <position position="254"/>
    </location>
</feature>
<evidence type="ECO:0000313" key="1">
    <source>
        <dbReference type="EMBL" id="GAV57644.1"/>
    </source>
</evidence>
<dbReference type="InParanoid" id="A0A1Q3APM3"/>
<name>A0A1Q3APM3_CEPFO</name>
<dbReference type="EMBL" id="BDDD01000037">
    <property type="protein sequence ID" value="GAV57644.1"/>
    <property type="molecule type" value="Genomic_DNA"/>
</dbReference>
<sequence>VYEKPYSRWIDELRMPLGDQPQKFQLFDIIGSPKQHVAHFIKTCNKAATYGDSTVGIPKLANTKQRKDELVVDYIERWRNLVLNCKERISEASFINMCVQGMHWGLLYSIKSNMPLSFEELATRAHDLELQIARRRSEFQLSPEKKELKKYVKKEGKFEKSKEAMTITTSPIQISPKKNGKLTLKELEEKDYPFLDYEVPDILDQLLKQKVIELPTPKCPEEARRVNDPKYCRYHIVSHPLEKCFILKDLILQL</sequence>
<feature type="non-terminal residue" evidence="1">
    <location>
        <position position="1"/>
    </location>
</feature>
<gene>
    <name evidence="1" type="ORF">CFOL_v3_01181</name>
</gene>
<organism evidence="1 2">
    <name type="scientific">Cephalotus follicularis</name>
    <name type="common">Albany pitcher plant</name>
    <dbReference type="NCBI Taxonomy" id="3775"/>
    <lineage>
        <taxon>Eukaryota</taxon>
        <taxon>Viridiplantae</taxon>
        <taxon>Streptophyta</taxon>
        <taxon>Embryophyta</taxon>
        <taxon>Tracheophyta</taxon>
        <taxon>Spermatophyta</taxon>
        <taxon>Magnoliopsida</taxon>
        <taxon>eudicotyledons</taxon>
        <taxon>Gunneridae</taxon>
        <taxon>Pentapetalae</taxon>
        <taxon>rosids</taxon>
        <taxon>fabids</taxon>
        <taxon>Oxalidales</taxon>
        <taxon>Cephalotaceae</taxon>
        <taxon>Cephalotus</taxon>
    </lineage>
</organism>
<proteinExistence type="predicted"/>
<protein>
    <submittedName>
        <fullName evidence="1">Uncharacterized protein</fullName>
    </submittedName>
</protein>
<dbReference type="Proteomes" id="UP000187406">
    <property type="component" value="Unassembled WGS sequence"/>
</dbReference>
<reference evidence="2" key="1">
    <citation type="submission" date="2016-04" db="EMBL/GenBank/DDBJ databases">
        <title>Cephalotus genome sequencing.</title>
        <authorList>
            <person name="Fukushima K."/>
            <person name="Hasebe M."/>
            <person name="Fang X."/>
        </authorList>
    </citation>
    <scope>NUCLEOTIDE SEQUENCE [LARGE SCALE GENOMIC DNA]</scope>
    <source>
        <strain evidence="2">cv. St1</strain>
    </source>
</reference>
<evidence type="ECO:0000313" key="2">
    <source>
        <dbReference type="Proteomes" id="UP000187406"/>
    </source>
</evidence>
<keyword evidence="2" id="KW-1185">Reference proteome</keyword>
<dbReference type="AlphaFoldDB" id="A0A1Q3APM3"/>